<dbReference type="AlphaFoldDB" id="A0A1G7QLE6"/>
<proteinExistence type="predicted"/>
<dbReference type="OrthoDB" id="1094062at2"/>
<name>A0A1G7QLE6_9SPHI</name>
<evidence type="ECO:0000313" key="2">
    <source>
        <dbReference type="Proteomes" id="UP000199643"/>
    </source>
</evidence>
<protein>
    <submittedName>
        <fullName evidence="1">Uncharacterized protein</fullName>
    </submittedName>
</protein>
<organism evidence="1 2">
    <name type="scientific">Pedobacter terrae</name>
    <dbReference type="NCBI Taxonomy" id="405671"/>
    <lineage>
        <taxon>Bacteria</taxon>
        <taxon>Pseudomonadati</taxon>
        <taxon>Bacteroidota</taxon>
        <taxon>Sphingobacteriia</taxon>
        <taxon>Sphingobacteriales</taxon>
        <taxon>Sphingobacteriaceae</taxon>
        <taxon>Pedobacter</taxon>
    </lineage>
</organism>
<sequence length="169" mass="20629">MSVSKLKPYFEDDILDASFNKPQLDELYEVFKEHFVFDPFEIDGKRIKIIHQKSRVKQYSEYSETFAHIISRKTYILDARIYECQRANRIHWIRPVLQSHPCKDIFYYRWKDDEGVCKHHYWLFDKNFMVVTVDVKPDLRIVTTFCVDNDQKSKFYERYKNFQEGEDCL</sequence>
<reference evidence="2" key="1">
    <citation type="submission" date="2016-10" db="EMBL/GenBank/DDBJ databases">
        <authorList>
            <person name="Varghese N."/>
            <person name="Submissions S."/>
        </authorList>
    </citation>
    <scope>NUCLEOTIDE SEQUENCE [LARGE SCALE GENOMIC DNA]</scope>
    <source>
        <strain evidence="2">DSM 17933</strain>
    </source>
</reference>
<dbReference type="RefSeq" id="WP_090497358.1">
    <property type="nucleotide sequence ID" value="NZ_FNCH01000002.1"/>
</dbReference>
<accession>A0A1G7QLE6</accession>
<evidence type="ECO:0000313" key="1">
    <source>
        <dbReference type="EMBL" id="SDF99367.1"/>
    </source>
</evidence>
<dbReference type="Proteomes" id="UP000199643">
    <property type="component" value="Unassembled WGS sequence"/>
</dbReference>
<dbReference type="EMBL" id="FNCH01000002">
    <property type="protein sequence ID" value="SDF99367.1"/>
    <property type="molecule type" value="Genomic_DNA"/>
</dbReference>
<gene>
    <name evidence="1" type="ORF">SAMN05421827_102345</name>
</gene>
<keyword evidence="2" id="KW-1185">Reference proteome</keyword>